<dbReference type="InterPro" id="IPR008727">
    <property type="entry name" value="PAAR_motif"/>
</dbReference>
<dbReference type="EMBL" id="JARUHG010000004">
    <property type="protein sequence ID" value="MDR0183968.1"/>
    <property type="molecule type" value="Genomic_DNA"/>
</dbReference>
<dbReference type="Proteomes" id="UP001233535">
    <property type="component" value="Unassembled WGS sequence"/>
</dbReference>
<evidence type="ECO:0000313" key="2">
    <source>
        <dbReference type="Proteomes" id="UP001233535"/>
    </source>
</evidence>
<proteinExistence type="predicted"/>
<dbReference type="RefSeq" id="WP_309263101.1">
    <property type="nucleotide sequence ID" value="NZ_JARUHG010000004.1"/>
</dbReference>
<gene>
    <name evidence="1" type="ORF">P8609_13470</name>
</gene>
<dbReference type="CDD" id="cd14744">
    <property type="entry name" value="PAAR_CT_2"/>
    <property type="match status" value="1"/>
</dbReference>
<sequence length="185" mass="18532">MAQKYVIVVGDSTTAGGEAIEGDPGWNIEGLDGVARPLVRVNNTVICGQCGPTKVVQGAALLFSNGALAAYDGCVLACGHQMVSTKQRLVSVDVADASPLSIASRVVNAASSTASSPVSTAFDEGFQFIDAALGKPLVGLECVLLPESAADVAGTLGDSGCSLRCGADSPIRVAAAIEAPSPLLT</sequence>
<keyword evidence="2" id="KW-1185">Reference proteome</keyword>
<name>A0ABU1CGA9_9GAMM</name>
<comment type="caution">
    <text evidence="1">The sequence shown here is derived from an EMBL/GenBank/DDBJ whole genome shotgun (WGS) entry which is preliminary data.</text>
</comment>
<dbReference type="Pfam" id="PF05488">
    <property type="entry name" value="PAAR_motif"/>
    <property type="match status" value="1"/>
</dbReference>
<evidence type="ECO:0000313" key="1">
    <source>
        <dbReference type="EMBL" id="MDR0183968.1"/>
    </source>
</evidence>
<reference evidence="1 2" key="1">
    <citation type="submission" date="2023-04" db="EMBL/GenBank/DDBJ databases">
        <title>Lysobacter sp. strain UC isolated from soil sample.</title>
        <authorList>
            <person name="Choksket S."/>
            <person name="Harshvardhan F."/>
            <person name="Rana R."/>
            <person name="Patil P.B."/>
            <person name="Korpole S."/>
        </authorList>
    </citation>
    <scope>NUCLEOTIDE SEQUENCE [LARGE SCALE GENOMIC DNA]</scope>
    <source>
        <strain evidence="1 2">UC</strain>
    </source>
</reference>
<protein>
    <submittedName>
        <fullName evidence="1">PAAR domain-containing protein</fullName>
    </submittedName>
</protein>
<accession>A0ABU1CGA9</accession>
<organism evidence="1 2">
    <name type="scientific">Lysobacter arvi</name>
    <dbReference type="NCBI Taxonomy" id="3038776"/>
    <lineage>
        <taxon>Bacteria</taxon>
        <taxon>Pseudomonadati</taxon>
        <taxon>Pseudomonadota</taxon>
        <taxon>Gammaproteobacteria</taxon>
        <taxon>Lysobacterales</taxon>
        <taxon>Lysobacteraceae</taxon>
        <taxon>Lysobacter</taxon>
    </lineage>
</organism>